<feature type="domain" description="Dihydroorotase catalytic" evidence="2">
    <location>
        <begin position="57"/>
        <end position="237"/>
    </location>
</feature>
<dbReference type="CDD" id="cd01317">
    <property type="entry name" value="DHOase_IIa"/>
    <property type="match status" value="1"/>
</dbReference>
<dbReference type="InterPro" id="IPR011059">
    <property type="entry name" value="Metal-dep_hydrolase_composite"/>
</dbReference>
<protein>
    <submittedName>
        <fullName evidence="3">Dihydroorotase</fullName>
        <ecNumber evidence="3">3.5.2.3</ecNumber>
    </submittedName>
</protein>
<proteinExistence type="predicted"/>
<dbReference type="PANTHER" id="PTHR43668:SF2">
    <property type="entry name" value="ALLANTOINASE"/>
    <property type="match status" value="1"/>
</dbReference>
<dbReference type="InterPro" id="IPR050138">
    <property type="entry name" value="DHOase/Allantoinase_Hydrolase"/>
</dbReference>
<dbReference type="AlphaFoldDB" id="A0A840EEY1"/>
<evidence type="ECO:0000313" key="4">
    <source>
        <dbReference type="Proteomes" id="UP000553034"/>
    </source>
</evidence>
<evidence type="ECO:0000259" key="2">
    <source>
        <dbReference type="Pfam" id="PF12890"/>
    </source>
</evidence>
<name>A0A840EEY1_9FLAO</name>
<gene>
    <name evidence="3" type="ORF">GGR32_000014</name>
</gene>
<comment type="caution">
    <text evidence="3">The sequence shown here is derived from an EMBL/GenBank/DDBJ whole genome shotgun (WGS) entry which is preliminary data.</text>
</comment>
<dbReference type="InterPro" id="IPR032466">
    <property type="entry name" value="Metal_Hydrolase"/>
</dbReference>
<organism evidence="3 4">
    <name type="scientific">Mesonia hippocampi</name>
    <dbReference type="NCBI Taxonomy" id="1628250"/>
    <lineage>
        <taxon>Bacteria</taxon>
        <taxon>Pseudomonadati</taxon>
        <taxon>Bacteroidota</taxon>
        <taxon>Flavobacteriia</taxon>
        <taxon>Flavobacteriales</taxon>
        <taxon>Flavobacteriaceae</taxon>
        <taxon>Mesonia</taxon>
    </lineage>
</organism>
<evidence type="ECO:0000313" key="3">
    <source>
        <dbReference type="EMBL" id="MBB4117742.1"/>
    </source>
</evidence>
<dbReference type="GO" id="GO:0006145">
    <property type="term" value="P:purine nucleobase catabolic process"/>
    <property type="evidence" value="ECO:0007669"/>
    <property type="project" value="TreeGrafter"/>
</dbReference>
<dbReference type="Gene3D" id="2.30.40.10">
    <property type="entry name" value="Urease, subunit C, domain 1"/>
    <property type="match status" value="2"/>
</dbReference>
<dbReference type="GO" id="GO:0046872">
    <property type="term" value="F:metal ion binding"/>
    <property type="evidence" value="ECO:0007669"/>
    <property type="project" value="InterPro"/>
</dbReference>
<evidence type="ECO:0000256" key="1">
    <source>
        <dbReference type="ARBA" id="ARBA00022975"/>
    </source>
</evidence>
<keyword evidence="3" id="KW-0378">Hydrolase</keyword>
<accession>A0A840EEY1</accession>
<keyword evidence="4" id="KW-1185">Reference proteome</keyword>
<dbReference type="SUPFAM" id="SSF51556">
    <property type="entry name" value="Metallo-dependent hydrolases"/>
    <property type="match status" value="1"/>
</dbReference>
<dbReference type="GO" id="GO:0006221">
    <property type="term" value="P:pyrimidine nucleotide biosynthetic process"/>
    <property type="evidence" value="ECO:0007669"/>
    <property type="project" value="UniProtKB-KW"/>
</dbReference>
<dbReference type="GO" id="GO:0004151">
    <property type="term" value="F:dihydroorotase activity"/>
    <property type="evidence" value="ECO:0007669"/>
    <property type="project" value="UniProtKB-EC"/>
</dbReference>
<dbReference type="GO" id="GO:0004038">
    <property type="term" value="F:allantoinase activity"/>
    <property type="evidence" value="ECO:0007669"/>
    <property type="project" value="TreeGrafter"/>
</dbReference>
<dbReference type="EMBL" id="JACIFO010000001">
    <property type="protein sequence ID" value="MBB4117742.1"/>
    <property type="molecule type" value="Genomic_DNA"/>
</dbReference>
<keyword evidence="1" id="KW-0665">Pyrimidine biosynthesis</keyword>
<dbReference type="GO" id="GO:0005737">
    <property type="term" value="C:cytoplasm"/>
    <property type="evidence" value="ECO:0007669"/>
    <property type="project" value="TreeGrafter"/>
</dbReference>
<dbReference type="SUPFAM" id="SSF51338">
    <property type="entry name" value="Composite domain of metallo-dependent hydrolases"/>
    <property type="match status" value="1"/>
</dbReference>
<dbReference type="InterPro" id="IPR024403">
    <property type="entry name" value="DHOase_cat"/>
</dbReference>
<sequence>MKILIKSATIIAPSSKYHNKTLDILIENGTIKAIEKNISLTENTQEVTYQNLHLSLGWIDSSVSFGEPGYEDRETLYNGMQTAAKSGYTSIGLNATSHPAPDTGSSISYLKNKTHLFGVELFPIGNLTKNGAGKDLAELYDMQQHGAISFYDYKQPIQNPNLLKLALQYTQGFNGLIQSFPQENAIARTACVNENISSTNAGLSGIPNLAEELQIARDLYILKYTGGKLHIPTISTASSVNLIKQAKLEGLDVSCSVAIANLYYTDKEIIGFDSAYKILPPLRTEEDRLALLAGIKDGTIDMVTTDHFPTTIEEKKVEFEQANYGSIGLECAFGILNKLVGTEKAIDLLTKGRTRFGITEPKLEVGEKAEISLFSPTENYTFTPENILSSSKNTIFKDEKLTGKAIGIFANNSLTLN</sequence>
<dbReference type="RefSeq" id="WP_183475405.1">
    <property type="nucleotide sequence ID" value="NZ_JACIFO010000001.1"/>
</dbReference>
<dbReference type="InterPro" id="IPR004722">
    <property type="entry name" value="DHOase"/>
</dbReference>
<dbReference type="Pfam" id="PF12890">
    <property type="entry name" value="DHOase"/>
    <property type="match status" value="1"/>
</dbReference>
<dbReference type="Proteomes" id="UP000553034">
    <property type="component" value="Unassembled WGS sequence"/>
</dbReference>
<dbReference type="PANTHER" id="PTHR43668">
    <property type="entry name" value="ALLANTOINASE"/>
    <property type="match status" value="1"/>
</dbReference>
<dbReference type="EC" id="3.5.2.3" evidence="3"/>
<dbReference type="Gene3D" id="3.20.20.140">
    <property type="entry name" value="Metal-dependent hydrolases"/>
    <property type="match status" value="1"/>
</dbReference>
<reference evidence="3 4" key="1">
    <citation type="submission" date="2020-08" db="EMBL/GenBank/DDBJ databases">
        <title>Genomic Encyclopedia of Type Strains, Phase IV (KMG-IV): sequencing the most valuable type-strain genomes for metagenomic binning, comparative biology and taxonomic classification.</title>
        <authorList>
            <person name="Goeker M."/>
        </authorList>
    </citation>
    <scope>NUCLEOTIDE SEQUENCE [LARGE SCALE GENOMIC DNA]</scope>
    <source>
        <strain evidence="3 4">DSM 29568</strain>
    </source>
</reference>